<evidence type="ECO:0000313" key="1">
    <source>
        <dbReference type="EMBL" id="WAB82109.1"/>
    </source>
</evidence>
<dbReference type="EMBL" id="CP113089">
    <property type="protein sequence ID" value="WAB82109.1"/>
    <property type="molecule type" value="Genomic_DNA"/>
</dbReference>
<keyword evidence="2" id="KW-1185">Reference proteome</keyword>
<evidence type="ECO:0000313" key="2">
    <source>
        <dbReference type="Proteomes" id="UP001164706"/>
    </source>
</evidence>
<sequence>MLFAAKSAALLDRHAPQLIRGLRRDDAQGVDVDAIGRCADRTPDRLRRDDPSGIAPHRDRIGRAILRHRHRW</sequence>
<dbReference type="KEGG" id="mdb:OVN18_03610"/>
<dbReference type="Proteomes" id="UP001164706">
    <property type="component" value="Chromosome"/>
</dbReference>
<gene>
    <name evidence="1" type="ORF">OVN18_03610</name>
</gene>
<organism evidence="1 2">
    <name type="scientific">Microcella daejeonensis</name>
    <dbReference type="NCBI Taxonomy" id="2994971"/>
    <lineage>
        <taxon>Bacteria</taxon>
        <taxon>Bacillati</taxon>
        <taxon>Actinomycetota</taxon>
        <taxon>Actinomycetes</taxon>
        <taxon>Micrococcales</taxon>
        <taxon>Microbacteriaceae</taxon>
        <taxon>Microcella</taxon>
    </lineage>
</organism>
<proteinExistence type="predicted"/>
<reference evidence="1" key="1">
    <citation type="submission" date="2022-11" db="EMBL/GenBank/DDBJ databases">
        <title>Description of Microcella daejonensis nov. sp, isolated from riverside soil.</title>
        <authorList>
            <person name="Molina K.M."/>
            <person name="Kim S.B."/>
        </authorList>
    </citation>
    <scope>NUCLEOTIDE SEQUENCE</scope>
    <source>
        <strain evidence="1">MMS21-STM12</strain>
    </source>
</reference>
<dbReference type="RefSeq" id="WP_267781986.1">
    <property type="nucleotide sequence ID" value="NZ_CP113089.1"/>
</dbReference>
<accession>A0A9E8MME4</accession>
<name>A0A9E8MME4_9MICO</name>
<dbReference type="AlphaFoldDB" id="A0A9E8MME4"/>
<protein>
    <submittedName>
        <fullName evidence="1">Uncharacterized protein</fullName>
    </submittedName>
</protein>